<reference evidence="2" key="1">
    <citation type="submission" date="2022-10" db="EMBL/GenBank/DDBJ databases">
        <title>Culturing micro-colonial fungi from biological soil crusts in the Mojave desert and describing Neophaeococcomyces mojavensis, and introducing the new genera and species Taxawa tesnikishii.</title>
        <authorList>
            <person name="Kurbessoian T."/>
            <person name="Stajich J.E."/>
        </authorList>
    </citation>
    <scope>NUCLEOTIDE SEQUENCE</scope>
    <source>
        <strain evidence="2">TK_1</strain>
    </source>
</reference>
<name>A0ABQ9NHE8_9PEZI</name>
<feature type="signal peptide" evidence="1">
    <location>
        <begin position="1"/>
        <end position="18"/>
    </location>
</feature>
<gene>
    <name evidence="2" type="ORF">H2201_008715</name>
</gene>
<keyword evidence="3" id="KW-1185">Reference proteome</keyword>
<evidence type="ECO:0000256" key="1">
    <source>
        <dbReference type="SAM" id="SignalP"/>
    </source>
</evidence>
<feature type="chain" id="PRO_5046933005" evidence="1">
    <location>
        <begin position="19"/>
        <end position="94"/>
    </location>
</feature>
<comment type="caution">
    <text evidence="2">The sequence shown here is derived from an EMBL/GenBank/DDBJ whole genome shotgun (WGS) entry which is preliminary data.</text>
</comment>
<protein>
    <submittedName>
        <fullName evidence="2">Uncharacterized protein</fullName>
    </submittedName>
</protein>
<organism evidence="2 3">
    <name type="scientific">Coniosporium apollinis</name>
    <dbReference type="NCBI Taxonomy" id="61459"/>
    <lineage>
        <taxon>Eukaryota</taxon>
        <taxon>Fungi</taxon>
        <taxon>Dikarya</taxon>
        <taxon>Ascomycota</taxon>
        <taxon>Pezizomycotina</taxon>
        <taxon>Dothideomycetes</taxon>
        <taxon>Dothideomycetes incertae sedis</taxon>
        <taxon>Coniosporium</taxon>
    </lineage>
</organism>
<keyword evidence="1" id="KW-0732">Signal</keyword>
<evidence type="ECO:0000313" key="2">
    <source>
        <dbReference type="EMBL" id="KAJ9655820.1"/>
    </source>
</evidence>
<dbReference type="EMBL" id="JAPDRL010000149">
    <property type="protein sequence ID" value="KAJ9655820.1"/>
    <property type="molecule type" value="Genomic_DNA"/>
</dbReference>
<dbReference type="Proteomes" id="UP001172684">
    <property type="component" value="Unassembled WGS sequence"/>
</dbReference>
<evidence type="ECO:0000313" key="3">
    <source>
        <dbReference type="Proteomes" id="UP001172684"/>
    </source>
</evidence>
<sequence length="94" mass="10623">MKLISAAILLWAVSGAVAGTVQCSKECKDLGQPYESQVKNCVKKCDNDYKDKKNSCDKCKKCCYDCNYVCCDKAPGQELKKCKDELDECHKKKW</sequence>
<proteinExistence type="predicted"/>
<accession>A0ABQ9NHE8</accession>